<evidence type="ECO:0000313" key="3">
    <source>
        <dbReference type="Proteomes" id="UP000749559"/>
    </source>
</evidence>
<feature type="region of interest" description="Disordered" evidence="1">
    <location>
        <begin position="81"/>
        <end position="100"/>
    </location>
</feature>
<organism evidence="2 3">
    <name type="scientific">Owenia fusiformis</name>
    <name type="common">Polychaete worm</name>
    <dbReference type="NCBI Taxonomy" id="6347"/>
    <lineage>
        <taxon>Eukaryota</taxon>
        <taxon>Metazoa</taxon>
        <taxon>Spiralia</taxon>
        <taxon>Lophotrochozoa</taxon>
        <taxon>Annelida</taxon>
        <taxon>Polychaeta</taxon>
        <taxon>Sedentaria</taxon>
        <taxon>Canalipalpata</taxon>
        <taxon>Sabellida</taxon>
        <taxon>Oweniida</taxon>
        <taxon>Oweniidae</taxon>
        <taxon>Owenia</taxon>
    </lineage>
</organism>
<protein>
    <submittedName>
        <fullName evidence="2">Uncharacterized protein</fullName>
    </submittedName>
</protein>
<comment type="caution">
    <text evidence="2">The sequence shown here is derived from an EMBL/GenBank/DDBJ whole genome shotgun (WGS) entry which is preliminary data.</text>
</comment>
<dbReference type="EMBL" id="CAIIXF020000058">
    <property type="protein sequence ID" value="CAH1802751.1"/>
    <property type="molecule type" value="Genomic_DNA"/>
</dbReference>
<feature type="compositionally biased region" description="Polar residues" evidence="1">
    <location>
        <begin position="2526"/>
        <end position="2544"/>
    </location>
</feature>
<dbReference type="Proteomes" id="UP000749559">
    <property type="component" value="Unassembled WGS sequence"/>
</dbReference>
<gene>
    <name evidence="2" type="ORF">OFUS_LOCUS26399</name>
</gene>
<feature type="region of interest" description="Disordered" evidence="1">
    <location>
        <begin position="841"/>
        <end position="909"/>
    </location>
</feature>
<feature type="region of interest" description="Disordered" evidence="1">
    <location>
        <begin position="658"/>
        <end position="679"/>
    </location>
</feature>
<feature type="region of interest" description="Disordered" evidence="1">
    <location>
        <begin position="114"/>
        <end position="133"/>
    </location>
</feature>
<feature type="region of interest" description="Disordered" evidence="1">
    <location>
        <begin position="1"/>
        <end position="53"/>
    </location>
</feature>
<feature type="region of interest" description="Disordered" evidence="1">
    <location>
        <begin position="2914"/>
        <end position="2958"/>
    </location>
</feature>
<feature type="compositionally biased region" description="Polar residues" evidence="1">
    <location>
        <begin position="8"/>
        <end position="21"/>
    </location>
</feature>
<feature type="compositionally biased region" description="Polar residues" evidence="1">
    <location>
        <begin position="114"/>
        <end position="125"/>
    </location>
</feature>
<feature type="compositionally biased region" description="Polar residues" evidence="1">
    <location>
        <begin position="85"/>
        <end position="94"/>
    </location>
</feature>
<name>A0A8S4QAC5_OWEFU</name>
<feature type="compositionally biased region" description="Polar residues" evidence="1">
    <location>
        <begin position="2090"/>
        <end position="2114"/>
    </location>
</feature>
<feature type="compositionally biased region" description="Low complexity" evidence="1">
    <location>
        <begin position="223"/>
        <end position="244"/>
    </location>
</feature>
<proteinExistence type="predicted"/>
<feature type="region of interest" description="Disordered" evidence="1">
    <location>
        <begin position="220"/>
        <end position="249"/>
    </location>
</feature>
<feature type="compositionally biased region" description="Polar residues" evidence="1">
    <location>
        <begin position="2914"/>
        <end position="2924"/>
    </location>
</feature>
<feature type="region of interest" description="Disordered" evidence="1">
    <location>
        <begin position="2087"/>
        <end position="2122"/>
    </location>
</feature>
<feature type="region of interest" description="Disordered" evidence="1">
    <location>
        <begin position="2503"/>
        <end position="2544"/>
    </location>
</feature>
<accession>A0A8S4QAC5</accession>
<feature type="compositionally biased region" description="Polar residues" evidence="1">
    <location>
        <begin position="670"/>
        <end position="679"/>
    </location>
</feature>
<evidence type="ECO:0000313" key="2">
    <source>
        <dbReference type="EMBL" id="CAH1802751.1"/>
    </source>
</evidence>
<reference evidence="2" key="1">
    <citation type="submission" date="2022-03" db="EMBL/GenBank/DDBJ databases">
        <authorList>
            <person name="Martin C."/>
        </authorList>
    </citation>
    <scope>NUCLEOTIDE SEQUENCE</scope>
</reference>
<feature type="region of interest" description="Disordered" evidence="1">
    <location>
        <begin position="632"/>
        <end position="651"/>
    </location>
</feature>
<feature type="region of interest" description="Disordered" evidence="1">
    <location>
        <begin position="2393"/>
        <end position="2459"/>
    </location>
</feature>
<feature type="compositionally biased region" description="Polar residues" evidence="1">
    <location>
        <begin position="2937"/>
        <end position="2950"/>
    </location>
</feature>
<keyword evidence="3" id="KW-1185">Reference proteome</keyword>
<feature type="compositionally biased region" description="Polar residues" evidence="1">
    <location>
        <begin position="38"/>
        <end position="53"/>
    </location>
</feature>
<feature type="compositionally biased region" description="Polar residues" evidence="1">
    <location>
        <begin position="841"/>
        <end position="903"/>
    </location>
</feature>
<sequence>MAFRNIPPNGSRSSSAPSELRTTSDIRSLDFTGAPFQASESSQYTTDEFTSGSTNISGVFTSTGSGEVFYDDSSEFSESVHSRHYTASESSMDDSSNHNQDKLSDVISQILSQGDSVTDSNATRITSSSSTTTATKHCMEYVETTYSTTSHEQTTVSGLPSEFTHYVEESEDLSPESLTSHELIQTSIDPNALPTSPVHPSREAFLSYAVEGVMDTIDEESRSQYTTTTTHTTSSTRTIDTSSTLQSSDTRTIQVEGDHTVELYLDIDNAETIPIGGTTSLNQDSLSSSDELMDGNVKYHVEVEINRSPVKRNISDVESDYSSDQIDSVSVTDLDSQQSFTSAIYKNLEGVREPHEIVFTVPKPGLTKTDLEIERKRRKEEVLIIHETHNTFTEEEKLESHKKSELIFEVPKVCKLPKKFTTAKSVSIPERRKYHVINEFVTEVVSEIVPISSSVIGNEIATQTSPKALQSQGVGVFMYPAQNTSQTQTRVNQSSVGIHTLIENERYDCGTSMPTVNLGVSSTQTPHIVQNDSETQSEVYEPEIVSIEQEFIQHAPPPKYVDVSELAVQTEINQESKSVGVCPDSYASFSQTVNVSQSSLGVQYENGYTTDQETYTDYVDGSQIATQTIQIERSTSQTQSDSKDTNVTYTQTSVNRSSFGVQKDTDTETRSTSPVASEVSESVTQTLIIEQASKGVEVYPKIAETSVSMTQTTEVGKSSFGSQIEPESSEISTSTTAIEQNVTTTQTTSVLHTSSESQYEALEQSIGHTQTFTAEYDESYTQMEPMIYEDRSASPMQVELGTITTQTLSVEQQSVGVGIQPPDTIMAHSQTHIIELASTGVQETPESFSQETSTESVELSKSSTQTPILEQSTSETQSDVTETNFGTTQTSVDQKSKGIQMQSETDHRSTSPILVEGNEIQTQTFIEQNSIGVEIIPDVPEMSVGNTQTFIQQSSFGAQMYPESIDRSTTTIQPEQAPLATQTPSVAHFNSETQYEAMELKVGQSQTRIVEYDSSFTQAVEMMTDRGVSPVEPDLWDCMTQTTIEQESIGVGISPPETMVSHSQTTIVQHASFGVQETPVSADQMTSTETVECLLSSTQTPVVVQNTSETQYEGVETSAGHTQTVIKEFDDSVTQMDPVLYQDRSASPVPIESGSIETQTLIEQQSIGVGNQPPDTIIGQSQTPIVAQASYGVQESPDLNDQETSTVYVEYSKSSTQTPVLEQTTTETQSEITETKLGTTQTVVDQSSVASQMVTETEQRASSPIPVVSSDTVTQTYVECHSVGVDASPEPIDVYAANTQTFIEQTSFGAQMYPESYDMGTGTIQPDFGPMSTQTPSVAQFNSETQYEALEMKVSHSQTLIKEYDETSTQAVEMMFDRGASPLPLYVEEGSTQTSTDQQSVGVGNTYPDMLVGASQTPTVRKVSCGIQEAPGQFHQTTETEITEVALSATQTPIVQLSNSESQSDVTETLPGMTQTFLDQSNSSVQAVESVTERSVSPIPLDVYECDTQTEIKEYSSVGVDHVPESAVAFSQTSVDQRDSSVQNTAELVDQEMSTIMLEFSRGSTQTATVELASSETQSENVELQHGVSQTVIEQGTIGIQMSQVTESRGMSPIPQDVEEIQTQTNYVKVESTGMVTDLTDTSVIETQTTAVDVTSSGIQYESDVKECGVATDTVEYAKNTTQTTIVELRSTEMQSDIAEMSIAQSQTFIEQSTTGTQMAIGYREMAASPIPIDTGVVQTQTFIEQDSVACEAIPEPVPVQTEVTQTFIEQTSFGAQIYPESYEAYTSTDQVEQGISQTQTPVIYQSTSNTQYEWETFVCGTQTSVDQGTVGIQFEPVTTDRGSSPVKFIGEDVVTQTPTTEQASKGVYVVPEIPEAFTTETQTSIDLTTTGSQMEPVHRGVVQTQTYIEQYSIGSQMISETKEQHTTTDVSQAVTSTQTSIPQSTTGTGDSIATTSEVVSQTYVDLYDVGTQIIFNSREMGTETDPEPEIIQEVIVPTQAPQVEFENYPRFEVHEEMTYFDEAQTQTAVSQSSIGVEAIAESYEYFTQTPVTTQHTSDTQCEPLEAYSFGTQTIQPLMRTVRTGEDHAVTSTEQTQTNVEQSEIDTQTAQSSGDTRETQTHIKQRTIQMQTGFDQRNVAISTNLQPTRAIIPTQTEVQDMVKDESYEQQTTKVRRDTTDYGIVEDRYITEYEKITEYDTLAQARERQLDLILKNKGEIVDKEYEAEDTTAIVETSELNLILNNEDKQQREVYRNEEEDYTTLTEEEYLQVIPDEPSEPQIIAVYTTKSVTSLESRQIDVFEEGVIQEPNVTVMGNVSLDTSQSRPSSVHSEKAVITVDLSNPYKGESDTVGIQRKQDNQMATVLHIDHDNVEVTEQMTAPKCYILEFPTDEKQQKEIRAKSPMPLREIRRQQTRTPSDSYRASGSDYDDVNEISFGTKNTQRNRRSYASNRASGNDYDDVHEITTNRIDHDYKNSESYTKSVNRVSTDYTTIDHFITDRHDSVSSTYSSLHKPRSDSRPSSSSSLHATQVTINPGSSLSPVPTGQVSKAKVVSVTTETVPGGQTQYIDVISQDQVSTDMHSYSEHVSKSSYNSSVVQQTNTQNDQTHVYATQTAPKTISINFEKFNTQDDYESLDRTNVRENKGRESPNVVRISQSPSFNVQRVTHREDSSEYETPFQGNVPMVSPSVTLTGQKHGRIDSGDYEIPSYTTQRSEHISGVQSQEIPIQINLQTETKSTEPKFTIQNTSWDTVVPVRSADMNVARVSPHVQMTHQFQNTVTEPTGYEVPVVNIRNESHVINHSTQSTHTETHSSPGYEVPIVLNIKREGNPTDDNTVHESAYTTIVHGEHSQQEIPIQVNLRNETSFHDPTFTIKETKSHFTSTTSNTHEIPVQTTALEQGVQPTFTIHRIETDTLSSRGSQDNQEPALPVSQLGRDSISQSSIRNNEAHVSSSSSGSAFTVHKVNTTTDQDSSIDTPPPVINLATFPRDVERSNVTVDVIDGGQSASVGGFKPRSSVSLQKFQSVDPDTGAHTSGYVREEQHHSEYTSERPIEMDYQLRGPGDFGRHMASGQMIGSDHVSTSTSSYSSMRKNVIQSSSVVSRVERPLSRSSVISSEGSLAGESTLVDGKKIWRIDL</sequence>
<feature type="compositionally biased region" description="Polar residues" evidence="1">
    <location>
        <begin position="2414"/>
        <end position="2423"/>
    </location>
</feature>
<evidence type="ECO:0000256" key="1">
    <source>
        <dbReference type="SAM" id="MobiDB-lite"/>
    </source>
</evidence>